<comment type="caution">
    <text evidence="1">The sequence shown here is derived from an EMBL/GenBank/DDBJ whole genome shotgun (WGS) entry which is preliminary data.</text>
</comment>
<dbReference type="InterPro" id="IPR023606">
    <property type="entry name" value="CoA-Trfase_III_dom_1_sf"/>
</dbReference>
<proteinExistence type="predicted"/>
<dbReference type="PANTHER" id="PTHR48228">
    <property type="entry name" value="SUCCINYL-COA--D-CITRAMALATE COA-TRANSFERASE"/>
    <property type="match status" value="1"/>
</dbReference>
<dbReference type="InterPro" id="IPR003673">
    <property type="entry name" value="CoA-Trfase_fam_III"/>
</dbReference>
<evidence type="ECO:0000313" key="2">
    <source>
        <dbReference type="Proteomes" id="UP001595629"/>
    </source>
</evidence>
<dbReference type="EMBL" id="JBHRXI010000001">
    <property type="protein sequence ID" value="MFC3612542.1"/>
    <property type="molecule type" value="Genomic_DNA"/>
</dbReference>
<dbReference type="Proteomes" id="UP001595629">
    <property type="component" value="Unassembled WGS sequence"/>
</dbReference>
<keyword evidence="2" id="KW-1185">Reference proteome</keyword>
<dbReference type="SUPFAM" id="SSF89796">
    <property type="entry name" value="CoA-transferase family III (CaiB/BaiF)"/>
    <property type="match status" value="2"/>
</dbReference>
<gene>
    <name evidence="1" type="ORF">ACFORG_02115</name>
</gene>
<name>A0ABV7TCQ1_9RHOB</name>
<dbReference type="Pfam" id="PF02515">
    <property type="entry name" value="CoA_transf_3"/>
    <property type="match status" value="1"/>
</dbReference>
<evidence type="ECO:0000313" key="1">
    <source>
        <dbReference type="EMBL" id="MFC3612542.1"/>
    </source>
</evidence>
<dbReference type="RefSeq" id="WP_386733719.1">
    <property type="nucleotide sequence ID" value="NZ_JBHRXI010000001.1"/>
</dbReference>
<dbReference type="Gene3D" id="3.40.50.10540">
    <property type="entry name" value="Crotonobetainyl-coa:carnitine coa-transferase, domain 1"/>
    <property type="match status" value="1"/>
</dbReference>
<protein>
    <submittedName>
        <fullName evidence="1">CoA transferase</fullName>
    </submittedName>
</protein>
<organism evidence="1 2">
    <name type="scientific">Lutimaribacter marinistellae</name>
    <dbReference type="NCBI Taxonomy" id="1820329"/>
    <lineage>
        <taxon>Bacteria</taxon>
        <taxon>Pseudomonadati</taxon>
        <taxon>Pseudomonadota</taxon>
        <taxon>Alphaproteobacteria</taxon>
        <taxon>Rhodobacterales</taxon>
        <taxon>Roseobacteraceae</taxon>
        <taxon>Lutimaribacter</taxon>
    </lineage>
</organism>
<dbReference type="InterPro" id="IPR050509">
    <property type="entry name" value="CoA-transferase_III"/>
</dbReference>
<accession>A0ABV7TCQ1</accession>
<dbReference type="PANTHER" id="PTHR48228:SF4">
    <property type="entry name" value="BLR3030 PROTEIN"/>
    <property type="match status" value="1"/>
</dbReference>
<keyword evidence="1" id="KW-0808">Transferase</keyword>
<dbReference type="GO" id="GO:0016740">
    <property type="term" value="F:transferase activity"/>
    <property type="evidence" value="ECO:0007669"/>
    <property type="project" value="UniProtKB-KW"/>
</dbReference>
<sequence>MDDLSASLSGGQVAVTGEGVWRSAFAVTELATRSMGAVGSALAGLIGTRWGKRPEVTVDRRLASLWFSWSLRPEGWELPAAWDPVAGDYEAQDGWIRLHTNAPHHRRAALSVLGCDGDRDAVRAEVSRWAAAELEAAIVAAGGAAAAMRSRTDWMSHPQGRAVAAEPLVHWADRPGHVRDWGGTIDRPLRGLRVLDLTRVLAGPVATRTLAGFGAEVLRIDPPDWEEPGVVPEVTLGKRCARLDLKSVDGRKAFEALLARADLLVHGYRPGALDAIISPTQRQSIAPGLIEVALDAYGWTGPWAGRRGFDSLLQMSSGIADEGMRWAGSDRPHPLPVQALDHATGYLMAAAAIVALDRALKGDGLFSARLSLARTAELLAGMEKSDGLEITGIEPSDLAEGNEQTAWGTARRLQPALCVAGTPMSWASGAATLGSSHPTWR</sequence>
<reference evidence="2" key="1">
    <citation type="journal article" date="2019" name="Int. J. Syst. Evol. Microbiol.">
        <title>The Global Catalogue of Microorganisms (GCM) 10K type strain sequencing project: providing services to taxonomists for standard genome sequencing and annotation.</title>
        <authorList>
            <consortium name="The Broad Institute Genomics Platform"/>
            <consortium name="The Broad Institute Genome Sequencing Center for Infectious Disease"/>
            <person name="Wu L."/>
            <person name="Ma J."/>
        </authorList>
    </citation>
    <scope>NUCLEOTIDE SEQUENCE [LARGE SCALE GENOMIC DNA]</scope>
    <source>
        <strain evidence="2">KCTC 42911</strain>
    </source>
</reference>